<name>A0A2P2R0C1_RHIMU</name>
<evidence type="ECO:0000313" key="1">
    <source>
        <dbReference type="EMBL" id="MBX72601.1"/>
    </source>
</evidence>
<organism evidence="1">
    <name type="scientific">Rhizophora mucronata</name>
    <name type="common">Asiatic mangrove</name>
    <dbReference type="NCBI Taxonomy" id="61149"/>
    <lineage>
        <taxon>Eukaryota</taxon>
        <taxon>Viridiplantae</taxon>
        <taxon>Streptophyta</taxon>
        <taxon>Embryophyta</taxon>
        <taxon>Tracheophyta</taxon>
        <taxon>Spermatophyta</taxon>
        <taxon>Magnoliopsida</taxon>
        <taxon>eudicotyledons</taxon>
        <taxon>Gunneridae</taxon>
        <taxon>Pentapetalae</taxon>
        <taxon>rosids</taxon>
        <taxon>fabids</taxon>
        <taxon>Malpighiales</taxon>
        <taxon>Rhizophoraceae</taxon>
        <taxon>Rhizophora</taxon>
    </lineage>
</organism>
<sequence>MAPCTGLFADLANP</sequence>
<reference evidence="1" key="1">
    <citation type="submission" date="2018-02" db="EMBL/GenBank/DDBJ databases">
        <title>Rhizophora mucronata_Transcriptome.</title>
        <authorList>
            <person name="Meera S.P."/>
            <person name="Sreeshan A."/>
            <person name="Augustine A."/>
        </authorList>
    </citation>
    <scope>NUCLEOTIDE SEQUENCE</scope>
    <source>
        <tissue evidence="1">Leaf</tissue>
    </source>
</reference>
<dbReference type="EMBL" id="GGEC01092117">
    <property type="protein sequence ID" value="MBX72601.1"/>
    <property type="molecule type" value="Transcribed_RNA"/>
</dbReference>
<proteinExistence type="predicted"/>
<accession>A0A2P2R0C1</accession>
<protein>
    <submittedName>
        <fullName evidence="1">Uncharacterized protein</fullName>
    </submittedName>
</protein>